<feature type="region of interest" description="Disordered" evidence="1">
    <location>
        <begin position="132"/>
        <end position="159"/>
    </location>
</feature>
<dbReference type="Pfam" id="PF13976">
    <property type="entry name" value="gag_pre-integrs"/>
    <property type="match status" value="1"/>
</dbReference>
<sequence>MFNGITRIISDIQHVPDLRKSLLSLGKFDDDGFRITLKNGRLKIIKGTVIVAKGELIGRLYKLIGDTMVGEAIVVNVVIESATIWHRRLRHMSMQGLKKDKETSSSDLPQMFQLKSLKEVQNQFEERLIDTEGNEASEEHTKPSAETQDDQGRPKRTANPPVWLKDYITAYAYIIEEHEPCLYREACEFSDASQGRASMEEEMEALYKNKTWDHVKLPNGQKAIDCKWAYKLKRDTNGNVE</sequence>
<evidence type="ECO:0000313" key="3">
    <source>
        <dbReference type="EMBL" id="KAJ4957808.1"/>
    </source>
</evidence>
<organism evidence="3 4">
    <name type="scientific">Protea cynaroides</name>
    <dbReference type="NCBI Taxonomy" id="273540"/>
    <lineage>
        <taxon>Eukaryota</taxon>
        <taxon>Viridiplantae</taxon>
        <taxon>Streptophyta</taxon>
        <taxon>Embryophyta</taxon>
        <taxon>Tracheophyta</taxon>
        <taxon>Spermatophyta</taxon>
        <taxon>Magnoliopsida</taxon>
        <taxon>Proteales</taxon>
        <taxon>Proteaceae</taxon>
        <taxon>Protea</taxon>
    </lineage>
</organism>
<evidence type="ECO:0000259" key="2">
    <source>
        <dbReference type="Pfam" id="PF13976"/>
    </source>
</evidence>
<dbReference type="Proteomes" id="UP001141806">
    <property type="component" value="Unassembled WGS sequence"/>
</dbReference>
<feature type="domain" description="GAG-pre-integrase" evidence="2">
    <location>
        <begin position="59"/>
        <end position="99"/>
    </location>
</feature>
<gene>
    <name evidence="3" type="ORF">NE237_024919</name>
</gene>
<dbReference type="OrthoDB" id="411615at2759"/>
<comment type="caution">
    <text evidence="3">The sequence shown here is derived from an EMBL/GenBank/DDBJ whole genome shotgun (WGS) entry which is preliminary data.</text>
</comment>
<dbReference type="InterPro" id="IPR025724">
    <property type="entry name" value="GAG-pre-integrase_dom"/>
</dbReference>
<evidence type="ECO:0000256" key="1">
    <source>
        <dbReference type="SAM" id="MobiDB-lite"/>
    </source>
</evidence>
<protein>
    <recommendedName>
        <fullName evidence="2">GAG-pre-integrase domain-containing protein</fullName>
    </recommendedName>
</protein>
<keyword evidence="4" id="KW-1185">Reference proteome</keyword>
<reference evidence="3" key="1">
    <citation type="journal article" date="2023" name="Plant J.">
        <title>The genome of the king protea, Protea cynaroides.</title>
        <authorList>
            <person name="Chang J."/>
            <person name="Duong T.A."/>
            <person name="Schoeman C."/>
            <person name="Ma X."/>
            <person name="Roodt D."/>
            <person name="Barker N."/>
            <person name="Li Z."/>
            <person name="Van de Peer Y."/>
            <person name="Mizrachi E."/>
        </authorList>
    </citation>
    <scope>NUCLEOTIDE SEQUENCE</scope>
    <source>
        <tissue evidence="3">Young leaves</tissue>
    </source>
</reference>
<accession>A0A9Q0H1G0</accession>
<name>A0A9Q0H1G0_9MAGN</name>
<dbReference type="AlphaFoldDB" id="A0A9Q0H1G0"/>
<evidence type="ECO:0000313" key="4">
    <source>
        <dbReference type="Proteomes" id="UP001141806"/>
    </source>
</evidence>
<proteinExistence type="predicted"/>
<dbReference type="EMBL" id="JAMYWD010000010">
    <property type="protein sequence ID" value="KAJ4957808.1"/>
    <property type="molecule type" value="Genomic_DNA"/>
</dbReference>